<name>A0AAV4IYA2_9GAST</name>
<reference evidence="1 2" key="1">
    <citation type="journal article" date="2021" name="Elife">
        <title>Chloroplast acquisition without the gene transfer in kleptoplastic sea slugs, Plakobranchus ocellatus.</title>
        <authorList>
            <person name="Maeda T."/>
            <person name="Takahashi S."/>
            <person name="Yoshida T."/>
            <person name="Shimamura S."/>
            <person name="Takaki Y."/>
            <person name="Nagai Y."/>
            <person name="Toyoda A."/>
            <person name="Suzuki Y."/>
            <person name="Arimoto A."/>
            <person name="Ishii H."/>
            <person name="Satoh N."/>
            <person name="Nishiyama T."/>
            <person name="Hasebe M."/>
            <person name="Maruyama T."/>
            <person name="Minagawa J."/>
            <person name="Obokata J."/>
            <person name="Shigenobu S."/>
        </authorList>
    </citation>
    <scope>NUCLEOTIDE SEQUENCE [LARGE SCALE GENOMIC DNA]</scope>
</reference>
<comment type="caution">
    <text evidence="1">The sequence shown here is derived from an EMBL/GenBank/DDBJ whole genome shotgun (WGS) entry which is preliminary data.</text>
</comment>
<keyword evidence="2" id="KW-1185">Reference proteome</keyword>
<organism evidence="1 2">
    <name type="scientific">Elysia marginata</name>
    <dbReference type="NCBI Taxonomy" id="1093978"/>
    <lineage>
        <taxon>Eukaryota</taxon>
        <taxon>Metazoa</taxon>
        <taxon>Spiralia</taxon>
        <taxon>Lophotrochozoa</taxon>
        <taxon>Mollusca</taxon>
        <taxon>Gastropoda</taxon>
        <taxon>Heterobranchia</taxon>
        <taxon>Euthyneura</taxon>
        <taxon>Panpulmonata</taxon>
        <taxon>Sacoglossa</taxon>
        <taxon>Placobranchoidea</taxon>
        <taxon>Plakobranchidae</taxon>
        <taxon>Elysia</taxon>
    </lineage>
</organism>
<accession>A0AAV4IYA2</accession>
<evidence type="ECO:0000313" key="1">
    <source>
        <dbReference type="EMBL" id="GFS14694.1"/>
    </source>
</evidence>
<evidence type="ECO:0000313" key="2">
    <source>
        <dbReference type="Proteomes" id="UP000762676"/>
    </source>
</evidence>
<dbReference type="AlphaFoldDB" id="A0AAV4IYA2"/>
<dbReference type="Proteomes" id="UP000762676">
    <property type="component" value="Unassembled WGS sequence"/>
</dbReference>
<protein>
    <submittedName>
        <fullName evidence="1">Uncharacterized protein</fullName>
    </submittedName>
</protein>
<sequence length="72" mass="8226">MRIPLDVLQDAFNRRKAKCSDPHAQGKTISVRPRLKSLKDSTPTCRDPARTTGLLNTQPNVYHWTTAPPDRW</sequence>
<gene>
    <name evidence="1" type="ORF">ElyMa_003169100</name>
</gene>
<proteinExistence type="predicted"/>
<dbReference type="EMBL" id="BMAT01006539">
    <property type="protein sequence ID" value="GFS14694.1"/>
    <property type="molecule type" value="Genomic_DNA"/>
</dbReference>